<reference evidence="7" key="1">
    <citation type="submission" date="2019-03" db="EMBL/GenBank/DDBJ databases">
        <title>Single cell metagenomics reveals metabolic interactions within the superorganism composed of flagellate Streblomastix strix and complex community of Bacteroidetes bacteria on its surface.</title>
        <authorList>
            <person name="Treitli S.C."/>
            <person name="Kolisko M."/>
            <person name="Husnik F."/>
            <person name="Keeling P."/>
            <person name="Hampl V."/>
        </authorList>
    </citation>
    <scope>NUCLEOTIDE SEQUENCE</scope>
    <source>
        <strain evidence="7">STM</strain>
    </source>
</reference>
<keyword evidence="2" id="KW-0805">Transcription regulation</keyword>
<dbReference type="GO" id="GO:0016987">
    <property type="term" value="F:sigma factor activity"/>
    <property type="evidence" value="ECO:0007669"/>
    <property type="project" value="UniProtKB-KW"/>
</dbReference>
<dbReference type="Gene3D" id="1.10.10.10">
    <property type="entry name" value="Winged helix-like DNA-binding domain superfamily/Winged helix DNA-binding domain"/>
    <property type="match status" value="1"/>
</dbReference>
<dbReference type="AlphaFoldDB" id="A0A5J4T1D5"/>
<dbReference type="InterPro" id="IPR039425">
    <property type="entry name" value="RNA_pol_sigma-70-like"/>
</dbReference>
<protein>
    <recommendedName>
        <fullName evidence="8">RNA polymerase sigma-70 factor</fullName>
    </recommendedName>
</protein>
<evidence type="ECO:0000256" key="4">
    <source>
        <dbReference type="ARBA" id="ARBA00023163"/>
    </source>
</evidence>
<dbReference type="InterPro" id="IPR013325">
    <property type="entry name" value="RNA_pol_sigma_r2"/>
</dbReference>
<dbReference type="InterPro" id="IPR013249">
    <property type="entry name" value="RNA_pol_sigma70_r4_t2"/>
</dbReference>
<evidence type="ECO:0008006" key="8">
    <source>
        <dbReference type="Google" id="ProtNLM"/>
    </source>
</evidence>
<dbReference type="InterPro" id="IPR014327">
    <property type="entry name" value="RNA_pol_sigma70_bacteroid"/>
</dbReference>
<dbReference type="InterPro" id="IPR014284">
    <property type="entry name" value="RNA_pol_sigma-70_dom"/>
</dbReference>
<dbReference type="NCBIfam" id="TIGR02985">
    <property type="entry name" value="Sig70_bacteroi1"/>
    <property type="match status" value="1"/>
</dbReference>
<dbReference type="SUPFAM" id="SSF88659">
    <property type="entry name" value="Sigma3 and sigma4 domains of RNA polymerase sigma factors"/>
    <property type="match status" value="1"/>
</dbReference>
<evidence type="ECO:0000313" key="7">
    <source>
        <dbReference type="EMBL" id="KAA6352309.1"/>
    </source>
</evidence>
<dbReference type="Gene3D" id="1.10.1740.10">
    <property type="match status" value="1"/>
</dbReference>
<accession>A0A5J4T1D5</accession>
<dbReference type="GO" id="GO:0006352">
    <property type="term" value="P:DNA-templated transcription initiation"/>
    <property type="evidence" value="ECO:0007669"/>
    <property type="project" value="InterPro"/>
</dbReference>
<dbReference type="GO" id="GO:0003677">
    <property type="term" value="F:DNA binding"/>
    <property type="evidence" value="ECO:0007669"/>
    <property type="project" value="InterPro"/>
</dbReference>
<dbReference type="Pfam" id="PF08281">
    <property type="entry name" value="Sigma70_r4_2"/>
    <property type="match status" value="1"/>
</dbReference>
<evidence type="ECO:0000259" key="5">
    <source>
        <dbReference type="Pfam" id="PF04542"/>
    </source>
</evidence>
<comment type="caution">
    <text evidence="7">The sequence shown here is derived from an EMBL/GenBank/DDBJ whole genome shotgun (WGS) entry which is preliminary data.</text>
</comment>
<dbReference type="InterPro" id="IPR013324">
    <property type="entry name" value="RNA_pol_sigma_r3/r4-like"/>
</dbReference>
<keyword evidence="3" id="KW-0731">Sigma factor</keyword>
<evidence type="ECO:0000259" key="6">
    <source>
        <dbReference type="Pfam" id="PF08281"/>
    </source>
</evidence>
<dbReference type="InterPro" id="IPR007627">
    <property type="entry name" value="RNA_pol_sigma70_r2"/>
</dbReference>
<dbReference type="InterPro" id="IPR036388">
    <property type="entry name" value="WH-like_DNA-bd_sf"/>
</dbReference>
<dbReference type="CDD" id="cd06171">
    <property type="entry name" value="Sigma70_r4"/>
    <property type="match status" value="1"/>
</dbReference>
<evidence type="ECO:0000256" key="3">
    <source>
        <dbReference type="ARBA" id="ARBA00023082"/>
    </source>
</evidence>
<dbReference type="Pfam" id="PF04542">
    <property type="entry name" value="Sigma70_r2"/>
    <property type="match status" value="1"/>
</dbReference>
<gene>
    <name evidence="7" type="ORF">EZS27_000259</name>
</gene>
<dbReference type="PANTHER" id="PTHR43133">
    <property type="entry name" value="RNA POLYMERASE ECF-TYPE SIGMA FACTO"/>
    <property type="match status" value="1"/>
</dbReference>
<organism evidence="7">
    <name type="scientific">termite gut metagenome</name>
    <dbReference type="NCBI Taxonomy" id="433724"/>
    <lineage>
        <taxon>unclassified sequences</taxon>
        <taxon>metagenomes</taxon>
        <taxon>organismal metagenomes</taxon>
    </lineage>
</organism>
<dbReference type="NCBIfam" id="TIGR02937">
    <property type="entry name" value="sigma70-ECF"/>
    <property type="match status" value="1"/>
</dbReference>
<feature type="domain" description="RNA polymerase sigma factor 70 region 4 type 2" evidence="6">
    <location>
        <begin position="121"/>
        <end position="169"/>
    </location>
</feature>
<evidence type="ECO:0000256" key="2">
    <source>
        <dbReference type="ARBA" id="ARBA00023015"/>
    </source>
</evidence>
<feature type="domain" description="RNA polymerase sigma-70 region 2" evidence="5">
    <location>
        <begin position="14"/>
        <end position="79"/>
    </location>
</feature>
<name>A0A5J4T1D5_9ZZZZ</name>
<dbReference type="SUPFAM" id="SSF88946">
    <property type="entry name" value="Sigma2 domain of RNA polymerase sigma factors"/>
    <property type="match status" value="1"/>
</dbReference>
<keyword evidence="4" id="KW-0804">Transcription</keyword>
<proteinExistence type="inferred from homology"/>
<sequence length="193" mass="22460">MQTLSADIQQFNTLFANYQQRFIHFARNYVCDQSVAEDIVMESFMYYWENRNSLEPNSNAPAYILTAIKNKSLNYLRTKMIHAKAEDHFRTHQDRVMQANLISLEACDPQELFSSEAEGIVKEVLSTLPELTREIFIKSRFANQSYKEIATQLNVTEKSIEFHISKTLKVLRVALKDYLPGLLVWLSFGSYIM</sequence>
<dbReference type="PANTHER" id="PTHR43133:SF46">
    <property type="entry name" value="RNA POLYMERASE SIGMA-70 FACTOR ECF SUBFAMILY"/>
    <property type="match status" value="1"/>
</dbReference>
<comment type="similarity">
    <text evidence="1">Belongs to the sigma-70 factor family. ECF subfamily.</text>
</comment>
<dbReference type="EMBL" id="SNRY01000003">
    <property type="protein sequence ID" value="KAA6352309.1"/>
    <property type="molecule type" value="Genomic_DNA"/>
</dbReference>
<evidence type="ECO:0000256" key="1">
    <source>
        <dbReference type="ARBA" id="ARBA00010641"/>
    </source>
</evidence>